<dbReference type="Pfam" id="PF01926">
    <property type="entry name" value="MMR_HSR1"/>
    <property type="match status" value="1"/>
</dbReference>
<dbReference type="AlphaFoldDB" id="A0AAU9D1V6"/>
<dbReference type="InterPro" id="IPR006073">
    <property type="entry name" value="GTP-bd"/>
</dbReference>
<dbReference type="RefSeq" id="WP_307904907.1">
    <property type="nucleotide sequence ID" value="NZ_AP027059.1"/>
</dbReference>
<dbReference type="Gene3D" id="3.40.50.11420">
    <property type="match status" value="1"/>
</dbReference>
<dbReference type="NCBIfam" id="TIGR00231">
    <property type="entry name" value="small_GTP"/>
    <property type="match status" value="1"/>
</dbReference>
<dbReference type="PANTHER" id="PTHR42714">
    <property type="entry name" value="TRNA MODIFICATION GTPASE GTPBP3"/>
    <property type="match status" value="1"/>
</dbReference>
<dbReference type="NCBIfam" id="TIGR03918">
    <property type="entry name" value="GTP_HydF"/>
    <property type="match status" value="1"/>
</dbReference>
<dbReference type="EMBL" id="AP027059">
    <property type="protein sequence ID" value="BDU49969.1"/>
    <property type="molecule type" value="Genomic_DNA"/>
</dbReference>
<feature type="domain" description="G" evidence="1">
    <location>
        <begin position="13"/>
        <end position="128"/>
    </location>
</feature>
<dbReference type="Pfam" id="PF18128">
    <property type="entry name" value="HydF_dimer"/>
    <property type="match status" value="1"/>
</dbReference>
<feature type="domain" description="Hydrogen maturase F tetramerization" evidence="3">
    <location>
        <begin position="283"/>
        <end position="398"/>
    </location>
</feature>
<evidence type="ECO:0000313" key="4">
    <source>
        <dbReference type="EMBL" id="BDU49969.1"/>
    </source>
</evidence>
<feature type="domain" description="Hydrogen maturase F dimerization" evidence="2">
    <location>
        <begin position="180"/>
        <end position="278"/>
    </location>
</feature>
<dbReference type="Proteomes" id="UP001321582">
    <property type="component" value="Chromosome"/>
</dbReference>
<gene>
    <name evidence="4" type="ORF">HLVA_05380</name>
</gene>
<evidence type="ECO:0000259" key="3">
    <source>
        <dbReference type="Pfam" id="PF18133"/>
    </source>
</evidence>
<accession>A0AAU9D1V6</accession>
<keyword evidence="5" id="KW-1185">Reference proteome</keyword>
<evidence type="ECO:0000259" key="1">
    <source>
        <dbReference type="Pfam" id="PF01926"/>
    </source>
</evidence>
<dbReference type="Pfam" id="PF18133">
    <property type="entry name" value="HydF_tetramer"/>
    <property type="match status" value="1"/>
</dbReference>
<evidence type="ECO:0000313" key="5">
    <source>
        <dbReference type="Proteomes" id="UP001321582"/>
    </source>
</evidence>
<reference evidence="4 5" key="1">
    <citation type="submission" date="2022-11" db="EMBL/GenBank/DDBJ databases">
        <title>Haliovirga abyssi gen. nov., sp. nov., a mesophilic fermentative bacterium isolated from the Iheya North hydrothermal field and the proposal of Haliovirgaceae fam. nov.</title>
        <authorList>
            <person name="Miyazaki U."/>
            <person name="Tame A."/>
            <person name="Miyazaki J."/>
            <person name="Takai K."/>
            <person name="Sawayama S."/>
            <person name="Kitajima M."/>
            <person name="Okamoto A."/>
            <person name="Nakagawa S."/>
        </authorList>
    </citation>
    <scope>NUCLEOTIDE SEQUENCE [LARGE SCALE GENOMIC DNA]</scope>
    <source>
        <strain evidence="4 5">IC12</strain>
    </source>
</reference>
<dbReference type="InterPro" id="IPR005225">
    <property type="entry name" value="Small_GTP-bd"/>
</dbReference>
<name>A0AAU9D1V6_9FUSO</name>
<organism evidence="4 5">
    <name type="scientific">Haliovirga abyssi</name>
    <dbReference type="NCBI Taxonomy" id="2996794"/>
    <lineage>
        <taxon>Bacteria</taxon>
        <taxon>Fusobacteriati</taxon>
        <taxon>Fusobacteriota</taxon>
        <taxon>Fusobacteriia</taxon>
        <taxon>Fusobacteriales</taxon>
        <taxon>Haliovirgaceae</taxon>
        <taxon>Haliovirga</taxon>
    </lineage>
</organism>
<dbReference type="SUPFAM" id="SSF52540">
    <property type="entry name" value="P-loop containing nucleoside triphosphate hydrolases"/>
    <property type="match status" value="1"/>
</dbReference>
<dbReference type="InterPro" id="IPR041606">
    <property type="entry name" value="HydF_dimer"/>
</dbReference>
<proteinExistence type="predicted"/>
<dbReference type="Gene3D" id="3.40.50.300">
    <property type="entry name" value="P-loop containing nucleotide triphosphate hydrolases"/>
    <property type="match status" value="1"/>
</dbReference>
<dbReference type="Gene3D" id="3.40.50.11410">
    <property type="match status" value="1"/>
</dbReference>
<dbReference type="CDD" id="cd00880">
    <property type="entry name" value="Era_like"/>
    <property type="match status" value="1"/>
</dbReference>
<sequence>MSLNKTPTANRLHIAIFGKRNAGKSSLINAITNQNLAIVSGFAGTTTDPVYKAMEILPIGPVVLIDTAGIDDEGELGELRIKKSIDVIKKTDIALIVISSDDGITTFDYEVIDKLKKSETPFIIVINKIDINDLNLKLENEIKSLKVPYIKVSALKKIGIEDLKKVIIKYSPKTFEQPSIVGDLIQPGDTVVLVIPIDTGMPKGRLILPQVQTIRDILDNDAIVHITKERELRLALSNLKQKPKIVITDSQAFMKVSADTPNDILLTSFSILFARYKGDLFKLVKGAKALRDLKPGDKILIAEACTHHQQPDDIGSVKIPRWIRQNIEPDVHFDFYSGRDYPDNLKEYKVVIHCAGCVLNRKEMLSRIEASEVEGIPIINYGVAIVFLHGILDRALKPFPEVYYEWLEN</sequence>
<dbReference type="GO" id="GO:0005737">
    <property type="term" value="C:cytoplasm"/>
    <property type="evidence" value="ECO:0007669"/>
    <property type="project" value="TreeGrafter"/>
</dbReference>
<dbReference type="GO" id="GO:0002098">
    <property type="term" value="P:tRNA wobble uridine modification"/>
    <property type="evidence" value="ECO:0007669"/>
    <property type="project" value="TreeGrafter"/>
</dbReference>
<dbReference type="InterPro" id="IPR023873">
    <property type="entry name" value="FeFe-hyd_GTPase_HydF"/>
</dbReference>
<dbReference type="InterPro" id="IPR027417">
    <property type="entry name" value="P-loop_NTPase"/>
</dbReference>
<dbReference type="GO" id="GO:0030488">
    <property type="term" value="P:tRNA methylation"/>
    <property type="evidence" value="ECO:0007669"/>
    <property type="project" value="TreeGrafter"/>
</dbReference>
<dbReference type="InterPro" id="IPR040644">
    <property type="entry name" value="HydF_tetramer"/>
</dbReference>
<dbReference type="KEGG" id="haby:HLVA_05380"/>
<evidence type="ECO:0000259" key="2">
    <source>
        <dbReference type="Pfam" id="PF18128"/>
    </source>
</evidence>
<dbReference type="PANTHER" id="PTHR42714:SF6">
    <property type="entry name" value="TRANSLATION INITIATION FACTOR IF-2"/>
    <property type="match status" value="1"/>
</dbReference>
<dbReference type="FunFam" id="3.40.50.11420:FF:000001">
    <property type="entry name" value="Hydrogenase maturation GTPase HydF"/>
    <property type="match status" value="1"/>
</dbReference>
<protein>
    <submittedName>
        <fullName evidence="4">[FeFe] hydrogenase H-cluster maturation GTPase HydF</fullName>
    </submittedName>
</protein>
<dbReference type="GO" id="GO:0005525">
    <property type="term" value="F:GTP binding"/>
    <property type="evidence" value="ECO:0007669"/>
    <property type="project" value="InterPro"/>
</dbReference>